<dbReference type="RefSeq" id="WP_179644541.1">
    <property type="nucleotide sequence ID" value="NZ_BAAAYY010000010.1"/>
</dbReference>
<dbReference type="NCBIfam" id="TIGR01777">
    <property type="entry name" value="yfcH"/>
    <property type="match status" value="1"/>
</dbReference>
<dbReference type="InterPro" id="IPR001509">
    <property type="entry name" value="Epimerase_deHydtase"/>
</dbReference>
<evidence type="ECO:0000259" key="3">
    <source>
        <dbReference type="Pfam" id="PF08338"/>
    </source>
</evidence>
<keyword evidence="5" id="KW-1185">Reference proteome</keyword>
<dbReference type="PANTHER" id="PTHR11092:SF0">
    <property type="entry name" value="EPIMERASE FAMILY PROTEIN SDR39U1"/>
    <property type="match status" value="1"/>
</dbReference>
<dbReference type="InterPro" id="IPR013549">
    <property type="entry name" value="DUF1731"/>
</dbReference>
<accession>A0A852TZN5</accession>
<evidence type="ECO:0000313" key="5">
    <source>
        <dbReference type="Proteomes" id="UP000589036"/>
    </source>
</evidence>
<dbReference type="InterPro" id="IPR010099">
    <property type="entry name" value="SDR39U1"/>
</dbReference>
<evidence type="ECO:0008006" key="6">
    <source>
        <dbReference type="Google" id="ProtNLM"/>
    </source>
</evidence>
<dbReference type="AlphaFoldDB" id="A0A852TZN5"/>
<proteinExistence type="inferred from homology"/>
<reference evidence="4 5" key="1">
    <citation type="submission" date="2020-07" db="EMBL/GenBank/DDBJ databases">
        <title>Sequencing the genomes of 1000 actinobacteria strains.</title>
        <authorList>
            <person name="Klenk H.-P."/>
        </authorList>
    </citation>
    <scope>NUCLEOTIDE SEQUENCE [LARGE SCALE GENOMIC DNA]</scope>
    <source>
        <strain evidence="4 5">CXB654</strain>
    </source>
</reference>
<dbReference type="Pfam" id="PF01370">
    <property type="entry name" value="Epimerase"/>
    <property type="match status" value="1"/>
</dbReference>
<gene>
    <name evidence="4" type="ORF">HDA32_003887</name>
</gene>
<comment type="similarity">
    <text evidence="1">Belongs to the NAD(P)-dependent epimerase/dehydratase family. SDR39U1 subfamily.</text>
</comment>
<sequence length="302" mass="31881">MRIAITGASGLIGTALSRSLTDDGHDVLHLVRRPARTMAEVEWEPERGRVDLARMAGTEAVVHLAGAPIGPARWTRRHKRRIRDSRILGTRTLAARLASMETPPARLLSGSGIGFYGDTGTTVTTEEGPRGTGFLADLVAEWEAATEPAERAGVSVAHLRTGVVLARSGGLLGTVLPLFRAGLGGRLGDGRQYMSWIGLADQVAAIRFLLERPDITGPVNLSAPAPVRNADYTAALGRALGRPAVFAVPGFAMRAALGGFADEAALVSQRAVPQRLLAAGYSFRHGDVHSAISGILDGHRRA</sequence>
<dbReference type="PANTHER" id="PTHR11092">
    <property type="entry name" value="SUGAR NUCLEOTIDE EPIMERASE RELATED"/>
    <property type="match status" value="1"/>
</dbReference>
<dbReference type="SUPFAM" id="SSF51735">
    <property type="entry name" value="NAD(P)-binding Rossmann-fold domains"/>
    <property type="match status" value="1"/>
</dbReference>
<dbReference type="EMBL" id="JACCCC010000001">
    <property type="protein sequence ID" value="NYE48767.1"/>
    <property type="molecule type" value="Genomic_DNA"/>
</dbReference>
<evidence type="ECO:0000256" key="1">
    <source>
        <dbReference type="ARBA" id="ARBA00009353"/>
    </source>
</evidence>
<dbReference type="InterPro" id="IPR036291">
    <property type="entry name" value="NAD(P)-bd_dom_sf"/>
</dbReference>
<evidence type="ECO:0000313" key="4">
    <source>
        <dbReference type="EMBL" id="NYE48767.1"/>
    </source>
</evidence>
<evidence type="ECO:0000259" key="2">
    <source>
        <dbReference type="Pfam" id="PF01370"/>
    </source>
</evidence>
<organism evidence="4 5">
    <name type="scientific">Spinactinospora alkalitolerans</name>
    <dbReference type="NCBI Taxonomy" id="687207"/>
    <lineage>
        <taxon>Bacteria</taxon>
        <taxon>Bacillati</taxon>
        <taxon>Actinomycetota</taxon>
        <taxon>Actinomycetes</taxon>
        <taxon>Streptosporangiales</taxon>
        <taxon>Nocardiopsidaceae</taxon>
        <taxon>Spinactinospora</taxon>
    </lineage>
</organism>
<comment type="caution">
    <text evidence="4">The sequence shown here is derived from an EMBL/GenBank/DDBJ whole genome shotgun (WGS) entry which is preliminary data.</text>
</comment>
<feature type="domain" description="NAD-dependent epimerase/dehydratase" evidence="2">
    <location>
        <begin position="3"/>
        <end position="214"/>
    </location>
</feature>
<name>A0A852TZN5_9ACTN</name>
<feature type="domain" description="DUF1731" evidence="3">
    <location>
        <begin position="248"/>
        <end position="292"/>
    </location>
</feature>
<dbReference type="Proteomes" id="UP000589036">
    <property type="component" value="Unassembled WGS sequence"/>
</dbReference>
<protein>
    <recommendedName>
        <fullName evidence="6">TIGR01777 family protein</fullName>
    </recommendedName>
</protein>
<dbReference type="Pfam" id="PF08338">
    <property type="entry name" value="DUF1731"/>
    <property type="match status" value="1"/>
</dbReference>
<dbReference type="Gene3D" id="3.40.50.720">
    <property type="entry name" value="NAD(P)-binding Rossmann-like Domain"/>
    <property type="match status" value="1"/>
</dbReference>